<evidence type="ECO:0000313" key="2">
    <source>
        <dbReference type="EMBL" id="MBC2845170.1"/>
    </source>
</evidence>
<dbReference type="Proteomes" id="UP000533900">
    <property type="component" value="Unassembled WGS sequence"/>
</dbReference>
<keyword evidence="3" id="KW-1185">Reference proteome</keyword>
<proteinExistence type="predicted"/>
<feature type="transmembrane region" description="Helical" evidence="1">
    <location>
        <begin position="52"/>
        <end position="69"/>
    </location>
</feature>
<keyword evidence="1" id="KW-0472">Membrane</keyword>
<feature type="transmembrane region" description="Helical" evidence="1">
    <location>
        <begin position="118"/>
        <end position="139"/>
    </location>
</feature>
<protein>
    <submittedName>
        <fullName evidence="2">Uncharacterized protein</fullName>
    </submittedName>
</protein>
<feature type="transmembrane region" description="Helical" evidence="1">
    <location>
        <begin position="81"/>
        <end position="98"/>
    </location>
</feature>
<keyword evidence="1" id="KW-0812">Transmembrane</keyword>
<gene>
    <name evidence="2" type="ORF">H7F21_08700</name>
</gene>
<organism evidence="2 3">
    <name type="scientific">Winogradskyella flava</name>
    <dbReference type="NCBI Taxonomy" id="1884876"/>
    <lineage>
        <taxon>Bacteria</taxon>
        <taxon>Pseudomonadati</taxon>
        <taxon>Bacteroidota</taxon>
        <taxon>Flavobacteriia</taxon>
        <taxon>Flavobacteriales</taxon>
        <taxon>Flavobacteriaceae</taxon>
        <taxon>Winogradskyella</taxon>
    </lineage>
</organism>
<keyword evidence="1" id="KW-1133">Transmembrane helix</keyword>
<name>A0A842IQ91_9FLAO</name>
<evidence type="ECO:0000256" key="1">
    <source>
        <dbReference type="SAM" id="Phobius"/>
    </source>
</evidence>
<sequence>MKEIENTNENIKLYSSKAIGGATFLGGPLAAGYMISENFKALDKPDDGRKSLIIGIATTIVLFGGMVMLPERIIDKIPRQLIPLIYTGIIWGIVEWTQGDVLKAHKENGNSFFSGWKAAAIGLISLIIIGIGIFGYVYIESNNPAYKIYDTKIAEFSKNESESLTFYDNINFKSNSTLLSELDNKVIPKWERNIQLINELENIDGLPSDLLDQNKTLLTYSELRLEAFLLIKKAISEDTGKYDTQLNMLNIKIENELNKLN</sequence>
<accession>A0A842IQ91</accession>
<dbReference type="RefSeq" id="WP_185788880.1">
    <property type="nucleotide sequence ID" value="NZ_JACLCP010000002.1"/>
</dbReference>
<dbReference type="EMBL" id="JACLCP010000002">
    <property type="protein sequence ID" value="MBC2845170.1"/>
    <property type="molecule type" value="Genomic_DNA"/>
</dbReference>
<comment type="caution">
    <text evidence="2">The sequence shown here is derived from an EMBL/GenBank/DDBJ whole genome shotgun (WGS) entry which is preliminary data.</text>
</comment>
<evidence type="ECO:0000313" key="3">
    <source>
        <dbReference type="Proteomes" id="UP000533900"/>
    </source>
</evidence>
<dbReference type="AlphaFoldDB" id="A0A842IQ91"/>
<reference evidence="2" key="1">
    <citation type="submission" date="2020-08" db="EMBL/GenBank/DDBJ databases">
        <title>Winogradskyella ouciana sp. nov., isolated from the hadal seawater of the Mariana Trench.</title>
        <authorList>
            <person name="He X."/>
        </authorList>
    </citation>
    <scope>NUCLEOTIDE SEQUENCE [LARGE SCALE GENOMIC DNA]</scope>
    <source>
        <strain evidence="2">KCTC 52348</strain>
    </source>
</reference>